<dbReference type="Proteomes" id="UP000308600">
    <property type="component" value="Unassembled WGS sequence"/>
</dbReference>
<evidence type="ECO:0000313" key="2">
    <source>
        <dbReference type="Proteomes" id="UP000308600"/>
    </source>
</evidence>
<proteinExistence type="predicted"/>
<organism evidence="1 2">
    <name type="scientific">Pluteus cervinus</name>
    <dbReference type="NCBI Taxonomy" id="181527"/>
    <lineage>
        <taxon>Eukaryota</taxon>
        <taxon>Fungi</taxon>
        <taxon>Dikarya</taxon>
        <taxon>Basidiomycota</taxon>
        <taxon>Agaricomycotina</taxon>
        <taxon>Agaricomycetes</taxon>
        <taxon>Agaricomycetidae</taxon>
        <taxon>Agaricales</taxon>
        <taxon>Pluteineae</taxon>
        <taxon>Pluteaceae</taxon>
        <taxon>Pluteus</taxon>
    </lineage>
</organism>
<accession>A0ACD3B5C4</accession>
<keyword evidence="2" id="KW-1185">Reference proteome</keyword>
<reference evidence="1 2" key="1">
    <citation type="journal article" date="2019" name="Nat. Ecol. Evol.">
        <title>Megaphylogeny resolves global patterns of mushroom evolution.</title>
        <authorList>
            <person name="Varga T."/>
            <person name="Krizsan K."/>
            <person name="Foldi C."/>
            <person name="Dima B."/>
            <person name="Sanchez-Garcia M."/>
            <person name="Sanchez-Ramirez S."/>
            <person name="Szollosi G.J."/>
            <person name="Szarkandi J.G."/>
            <person name="Papp V."/>
            <person name="Albert L."/>
            <person name="Andreopoulos W."/>
            <person name="Angelini C."/>
            <person name="Antonin V."/>
            <person name="Barry K.W."/>
            <person name="Bougher N.L."/>
            <person name="Buchanan P."/>
            <person name="Buyck B."/>
            <person name="Bense V."/>
            <person name="Catcheside P."/>
            <person name="Chovatia M."/>
            <person name="Cooper J."/>
            <person name="Damon W."/>
            <person name="Desjardin D."/>
            <person name="Finy P."/>
            <person name="Geml J."/>
            <person name="Haridas S."/>
            <person name="Hughes K."/>
            <person name="Justo A."/>
            <person name="Karasinski D."/>
            <person name="Kautmanova I."/>
            <person name="Kiss B."/>
            <person name="Kocsube S."/>
            <person name="Kotiranta H."/>
            <person name="LaButti K.M."/>
            <person name="Lechner B.E."/>
            <person name="Liimatainen K."/>
            <person name="Lipzen A."/>
            <person name="Lukacs Z."/>
            <person name="Mihaltcheva S."/>
            <person name="Morgado L.N."/>
            <person name="Niskanen T."/>
            <person name="Noordeloos M.E."/>
            <person name="Ohm R.A."/>
            <person name="Ortiz-Santana B."/>
            <person name="Ovrebo C."/>
            <person name="Racz N."/>
            <person name="Riley R."/>
            <person name="Savchenko A."/>
            <person name="Shiryaev A."/>
            <person name="Soop K."/>
            <person name="Spirin V."/>
            <person name="Szebenyi C."/>
            <person name="Tomsovsky M."/>
            <person name="Tulloss R.E."/>
            <person name="Uehling J."/>
            <person name="Grigoriev I.V."/>
            <person name="Vagvolgyi C."/>
            <person name="Papp T."/>
            <person name="Martin F.M."/>
            <person name="Miettinen O."/>
            <person name="Hibbett D.S."/>
            <person name="Nagy L.G."/>
        </authorList>
    </citation>
    <scope>NUCLEOTIDE SEQUENCE [LARGE SCALE GENOMIC DNA]</scope>
    <source>
        <strain evidence="1 2">NL-1719</strain>
    </source>
</reference>
<protein>
    <submittedName>
        <fullName evidence="1">Uncharacterized protein</fullName>
    </submittedName>
</protein>
<name>A0ACD3B5C4_9AGAR</name>
<dbReference type="EMBL" id="ML208281">
    <property type="protein sequence ID" value="TFK72841.1"/>
    <property type="molecule type" value="Genomic_DNA"/>
</dbReference>
<sequence length="596" mass="64438">MVILDQFLSSFFLAVIYASVADAAPWPQHATHHTHRVRHYGRDVQVVTFHPPNTFQVSGLDQPAGTSSLTGNGTIADAAISFVTSQIGVGANEVAYKSGYNRDTEKFAWVKQAYDGIPFANAVANIAWKDGKVTTFGNSFVKPTTFANSTPTLSLESVVPQTENLLQAKLYDSEPTIEWVARPDGSAALAHVFQLRDDDTNAWMEAFVDAHSGDLLTVTDFVADATYTVVPVDRLSVLDGLVTLEDPENLQSSPLGWHDDGTVQFTNTSGNNVIAAKGTKGGAQESSDNLNFNFVFNTDNDPIDSENILAASTNAFYVANVVHDFAYLYGFTEQAFNFQQNNFGKGGQDGDRVLLSVQDKGGVNNANFASPPDGLNGICRMFIFTETNPRRDGAMEDDVVSHEMTHGITNRMTGGGTGRCLQALESGGLGEGWSDAVAGWIQSDAKVGDFIMGQYVTGSDAGIRTHPYSTNPKTNPLRYSSLKQLNEVHKIGEVWANMLHNVLAALVTDNGFNPNHLSDPTGSEGNIVFMQLLIDALPLQPCNPSFADARDSWIQADQNRYGGKHTCTFMRAFASRGLGINAGSDFNDDDTLPDGC</sequence>
<evidence type="ECO:0000313" key="1">
    <source>
        <dbReference type="EMBL" id="TFK72841.1"/>
    </source>
</evidence>
<gene>
    <name evidence="1" type="ORF">BDN72DRAFT_926148</name>
</gene>